<evidence type="ECO:0000313" key="4">
    <source>
        <dbReference type="Proteomes" id="UP001501303"/>
    </source>
</evidence>
<dbReference type="Proteomes" id="UP001501303">
    <property type="component" value="Unassembled WGS sequence"/>
</dbReference>
<evidence type="ECO:0000256" key="1">
    <source>
        <dbReference type="ARBA" id="ARBA00022722"/>
    </source>
</evidence>
<evidence type="ECO:0000313" key="3">
    <source>
        <dbReference type="EMBL" id="GAA1917876.1"/>
    </source>
</evidence>
<protein>
    <submittedName>
        <fullName evidence="3">Uncharacterized protein</fullName>
    </submittedName>
</protein>
<dbReference type="InterPro" id="IPR000026">
    <property type="entry name" value="N1-like"/>
</dbReference>
<name>A0ABN2PBZ3_9ACTN</name>
<keyword evidence="4" id="KW-1185">Reference proteome</keyword>
<keyword evidence="2" id="KW-0378">Hydrolase</keyword>
<keyword evidence="1" id="KW-0540">Nuclease</keyword>
<gene>
    <name evidence="3" type="ORF">GCM10009716_28530</name>
</gene>
<organism evidence="3 4">
    <name type="scientific">Streptomyces sodiiphilus</name>
    <dbReference type="NCBI Taxonomy" id="226217"/>
    <lineage>
        <taxon>Bacteria</taxon>
        <taxon>Bacillati</taxon>
        <taxon>Actinomycetota</taxon>
        <taxon>Actinomycetes</taxon>
        <taxon>Kitasatosporales</taxon>
        <taxon>Streptomycetaceae</taxon>
        <taxon>Streptomyces</taxon>
    </lineage>
</organism>
<proteinExistence type="predicted"/>
<evidence type="ECO:0000256" key="2">
    <source>
        <dbReference type="ARBA" id="ARBA00022801"/>
    </source>
</evidence>
<dbReference type="EMBL" id="BAAAMJ010000030">
    <property type="protein sequence ID" value="GAA1917876.1"/>
    <property type="molecule type" value="Genomic_DNA"/>
</dbReference>
<accession>A0ABN2PBZ3</accession>
<dbReference type="SUPFAM" id="SSF53933">
    <property type="entry name" value="Microbial ribonucleases"/>
    <property type="match status" value="1"/>
</dbReference>
<sequence>MLRRTADIPERGGLRAVRPLLALLAGLVLLLTGCGGVSPGPGAAPGGTATAPAAPAWAHGMEVVTPDGLPPEARRTIALIQDDGPFPYDKDGTVFHNYERRLPQQGRGYYREYTVDTPGERTRGARRIVTGSGGEYYYTDDHYGSFRAVLVP</sequence>
<comment type="caution">
    <text evidence="3">The sequence shown here is derived from an EMBL/GenBank/DDBJ whole genome shotgun (WGS) entry which is preliminary data.</text>
</comment>
<dbReference type="Pfam" id="PF00545">
    <property type="entry name" value="Ribonuclease"/>
    <property type="match status" value="1"/>
</dbReference>
<dbReference type="Gene3D" id="3.10.450.30">
    <property type="entry name" value="Microbial ribonucleases"/>
    <property type="match status" value="1"/>
</dbReference>
<dbReference type="RefSeq" id="WP_344262212.1">
    <property type="nucleotide sequence ID" value="NZ_BAAAMJ010000030.1"/>
</dbReference>
<reference evidence="3 4" key="1">
    <citation type="journal article" date="2019" name="Int. J. Syst. Evol. Microbiol.">
        <title>The Global Catalogue of Microorganisms (GCM) 10K type strain sequencing project: providing services to taxonomists for standard genome sequencing and annotation.</title>
        <authorList>
            <consortium name="The Broad Institute Genomics Platform"/>
            <consortium name="The Broad Institute Genome Sequencing Center for Infectious Disease"/>
            <person name="Wu L."/>
            <person name="Ma J."/>
        </authorList>
    </citation>
    <scope>NUCLEOTIDE SEQUENCE [LARGE SCALE GENOMIC DNA]</scope>
    <source>
        <strain evidence="3 4">JCM 13581</strain>
    </source>
</reference>
<dbReference type="PROSITE" id="PS51257">
    <property type="entry name" value="PROKAR_LIPOPROTEIN"/>
    <property type="match status" value="1"/>
</dbReference>
<dbReference type="InterPro" id="IPR016191">
    <property type="entry name" value="Ribonuclease/ribotoxin"/>
</dbReference>